<keyword evidence="2" id="KW-1185">Reference proteome</keyword>
<evidence type="ECO:0000313" key="2">
    <source>
        <dbReference type="Proteomes" id="UP000824782"/>
    </source>
</evidence>
<accession>A0AAV6YMI6</accession>
<dbReference type="Proteomes" id="UP000824782">
    <property type="component" value="Unassembled WGS sequence"/>
</dbReference>
<comment type="caution">
    <text evidence="1">The sequence shown here is derived from an EMBL/GenBank/DDBJ whole genome shotgun (WGS) entry which is preliminary data.</text>
</comment>
<reference evidence="1" key="1">
    <citation type="thesis" date="2020" institute="ProQuest LLC" country="789 East Eisenhower Parkway, Ann Arbor, MI, USA">
        <title>Comparative Genomics and Chromosome Evolution.</title>
        <authorList>
            <person name="Mudd A.B."/>
        </authorList>
    </citation>
    <scope>NUCLEOTIDE SEQUENCE</scope>
    <source>
        <strain evidence="1">237g6f4</strain>
        <tissue evidence="1">Blood</tissue>
    </source>
</reference>
<protein>
    <submittedName>
        <fullName evidence="1">Uncharacterized protein</fullName>
    </submittedName>
</protein>
<proteinExistence type="predicted"/>
<evidence type="ECO:0000313" key="1">
    <source>
        <dbReference type="EMBL" id="KAG8536180.1"/>
    </source>
</evidence>
<dbReference type="EMBL" id="WNYA01048940">
    <property type="protein sequence ID" value="KAG8536180.1"/>
    <property type="molecule type" value="Genomic_DNA"/>
</dbReference>
<name>A0AAV6YMI6_ENGPU</name>
<dbReference type="AlphaFoldDB" id="A0AAV6YMI6"/>
<sequence length="154" mass="17377">MILVVDALSCLAGSDRFQGHCSVSCIFLISTSSHSIPCLLNTHDRKGIGSFISVEENRWGRKSVKIKLRYWYKSTAEGGIGMPFLFGYYLAAQLLRIVVWKDVADPVKALLIRDNHSGSVFEALERNIDHKEGKKVTMKGFMFKGWKEVKNVTH</sequence>
<gene>
    <name evidence="1" type="ORF">GDO81_026968</name>
</gene>
<organism evidence="1 2">
    <name type="scientific">Engystomops pustulosus</name>
    <name type="common">Tungara frog</name>
    <name type="synonym">Physalaemus pustulosus</name>
    <dbReference type="NCBI Taxonomy" id="76066"/>
    <lineage>
        <taxon>Eukaryota</taxon>
        <taxon>Metazoa</taxon>
        <taxon>Chordata</taxon>
        <taxon>Craniata</taxon>
        <taxon>Vertebrata</taxon>
        <taxon>Euteleostomi</taxon>
        <taxon>Amphibia</taxon>
        <taxon>Batrachia</taxon>
        <taxon>Anura</taxon>
        <taxon>Neobatrachia</taxon>
        <taxon>Hyloidea</taxon>
        <taxon>Leptodactylidae</taxon>
        <taxon>Leiuperinae</taxon>
        <taxon>Engystomops</taxon>
    </lineage>
</organism>